<evidence type="ECO:0000313" key="2">
    <source>
        <dbReference type="Proteomes" id="UP001164459"/>
    </source>
</evidence>
<protein>
    <submittedName>
        <fullName evidence="1">Uncharacterized protein</fullName>
    </submittedName>
</protein>
<gene>
    <name evidence="1" type="ORF">O0S08_40265</name>
</gene>
<evidence type="ECO:0000313" key="1">
    <source>
        <dbReference type="EMBL" id="WAS92455.1"/>
    </source>
</evidence>
<proteinExistence type="predicted"/>
<reference evidence="1" key="1">
    <citation type="submission" date="2022-11" db="EMBL/GenBank/DDBJ databases">
        <title>Minimal conservation of predation-associated metabolite biosynthetic gene clusters underscores biosynthetic potential of Myxococcota including descriptions for ten novel species: Archangium lansinium sp. nov., Myxococcus landrumus sp. nov., Nannocystis bai.</title>
        <authorList>
            <person name="Ahearne A."/>
            <person name="Stevens C."/>
            <person name="Dowd S."/>
        </authorList>
    </citation>
    <scope>NUCLEOTIDE SEQUENCE</scope>
    <source>
        <strain evidence="1">Fl3</strain>
    </source>
</reference>
<accession>A0ABY7H020</accession>
<dbReference type="Proteomes" id="UP001164459">
    <property type="component" value="Chromosome"/>
</dbReference>
<sequence length="265" mass="28182">MPPTGSPEESLCRLFQQLYTAGALRRFIALRFSRLANELPDGDASLSTLAFAATFSLKQHVGIDATLFAHILHDRPGRYADIAACARQFGVELPPPVPALETRVRRGIWVASLAVGLALVLLRGPIVQALGGADASSAVSMLLVCLDDGGARDNAERFEVSIADPGGERFPLAPECTALAPKGNLTHLVFDELRSDHRLGLFLNDPELPPTRSIEVLGAAPIVYCHDLAPGADACASPRPSAGCDPAPGHSELFVCIISFMYCCI</sequence>
<dbReference type="EMBL" id="CP114040">
    <property type="protein sequence ID" value="WAS92455.1"/>
    <property type="molecule type" value="Genomic_DNA"/>
</dbReference>
<keyword evidence="2" id="KW-1185">Reference proteome</keyword>
<name>A0ABY7H020_9BACT</name>
<organism evidence="1 2">
    <name type="scientific">Nannocystis punicea</name>
    <dbReference type="NCBI Taxonomy" id="2995304"/>
    <lineage>
        <taxon>Bacteria</taxon>
        <taxon>Pseudomonadati</taxon>
        <taxon>Myxococcota</taxon>
        <taxon>Polyangia</taxon>
        <taxon>Nannocystales</taxon>
        <taxon>Nannocystaceae</taxon>
        <taxon>Nannocystis</taxon>
    </lineage>
</organism>
<dbReference type="RefSeq" id="WP_269034803.1">
    <property type="nucleotide sequence ID" value="NZ_CP114040.1"/>
</dbReference>